<comment type="caution">
    <text evidence="4">The sequence shown here is derived from an EMBL/GenBank/DDBJ whole genome shotgun (WGS) entry which is preliminary data.</text>
</comment>
<feature type="coiled-coil region" evidence="1">
    <location>
        <begin position="241"/>
        <end position="296"/>
    </location>
</feature>
<sequence>MTGGLNKGHKPTEKAPNTNSRSISAYNLQQKDCSITGTASNNETMPPTTTRDNPISNTLNGAPSSQKTFTFTSSQDVNFNFQYQSKVPTTNREKNKKNQTTSGDDTKTKLQAPSTYNTDINRQTPPGVDVALENAILLDDNYTLPRGPKSSTHTNSASKATKIFVPPSKKLVKFVMPYRDESAPPSFDNVRGPSGDGLRTTSYIRIAKKKKKQSVATSAVADQGRVKSKECVLTLSALVELQQLKLRATEADKHLNSIEEQLLDMANVIQNLQARVKASELENSKLRKDLEAFKKLKTSNDNEIDDENDESEQTLWKIKKFCLVLIAAMVVYLVVAYWAT</sequence>
<dbReference type="OrthoDB" id="5345642at2759"/>
<keyword evidence="5" id="KW-1185">Reference proteome</keyword>
<feature type="transmembrane region" description="Helical" evidence="3">
    <location>
        <begin position="321"/>
        <end position="339"/>
    </location>
</feature>
<protein>
    <submittedName>
        <fullName evidence="4">Uncharacterized protein</fullName>
    </submittedName>
</protein>
<accession>A0A437A2L8</accession>
<feature type="region of interest" description="Disordered" evidence="2">
    <location>
        <begin position="84"/>
        <end position="126"/>
    </location>
</feature>
<feature type="compositionally biased region" description="Polar residues" evidence="2">
    <location>
        <begin position="98"/>
        <end position="124"/>
    </location>
</feature>
<gene>
    <name evidence="4" type="ORF">DFL_003712</name>
</gene>
<proteinExistence type="predicted"/>
<dbReference type="VEuPathDB" id="FungiDB:DFL_003712"/>
<dbReference type="EMBL" id="SAEB01000006">
    <property type="protein sequence ID" value="RVD85388.1"/>
    <property type="molecule type" value="Genomic_DNA"/>
</dbReference>
<feature type="region of interest" description="Disordered" evidence="2">
    <location>
        <begin position="1"/>
        <end position="69"/>
    </location>
</feature>
<dbReference type="GeneID" id="93586023"/>
<name>A0A437A2L8_ARTFL</name>
<evidence type="ECO:0000256" key="2">
    <source>
        <dbReference type="SAM" id="MobiDB-lite"/>
    </source>
</evidence>
<dbReference type="AlphaFoldDB" id="A0A437A2L8"/>
<evidence type="ECO:0000313" key="5">
    <source>
        <dbReference type="Proteomes" id="UP000283090"/>
    </source>
</evidence>
<reference evidence="4 5" key="1">
    <citation type="submission" date="2019-01" db="EMBL/GenBank/DDBJ databases">
        <title>Intercellular communication is required for trap formation in the nematode-trapping fungus Duddingtonia flagrans.</title>
        <authorList>
            <person name="Youssar L."/>
            <person name="Wernet V."/>
            <person name="Hensel N."/>
            <person name="Hildebrandt H.-G."/>
            <person name="Fischer R."/>
        </authorList>
    </citation>
    <scope>NUCLEOTIDE SEQUENCE [LARGE SCALE GENOMIC DNA]</scope>
    <source>
        <strain evidence="4 5">CBS H-5679</strain>
    </source>
</reference>
<keyword evidence="3" id="KW-0812">Transmembrane</keyword>
<evidence type="ECO:0000256" key="1">
    <source>
        <dbReference type="SAM" id="Coils"/>
    </source>
</evidence>
<evidence type="ECO:0000256" key="3">
    <source>
        <dbReference type="SAM" id="Phobius"/>
    </source>
</evidence>
<evidence type="ECO:0000313" key="4">
    <source>
        <dbReference type="EMBL" id="RVD85388.1"/>
    </source>
</evidence>
<keyword evidence="3" id="KW-1133">Transmembrane helix</keyword>
<organism evidence="4 5">
    <name type="scientific">Arthrobotrys flagrans</name>
    <name type="common">Nematode-trapping fungus</name>
    <name type="synonym">Trichothecium flagrans</name>
    <dbReference type="NCBI Taxonomy" id="97331"/>
    <lineage>
        <taxon>Eukaryota</taxon>
        <taxon>Fungi</taxon>
        <taxon>Dikarya</taxon>
        <taxon>Ascomycota</taxon>
        <taxon>Pezizomycotina</taxon>
        <taxon>Orbiliomycetes</taxon>
        <taxon>Orbiliales</taxon>
        <taxon>Orbiliaceae</taxon>
        <taxon>Arthrobotrys</taxon>
    </lineage>
</organism>
<feature type="compositionally biased region" description="Polar residues" evidence="2">
    <location>
        <begin position="15"/>
        <end position="63"/>
    </location>
</feature>
<keyword evidence="3" id="KW-0472">Membrane</keyword>
<keyword evidence="1" id="KW-0175">Coiled coil</keyword>
<dbReference type="Proteomes" id="UP000283090">
    <property type="component" value="Unassembled WGS sequence"/>
</dbReference>
<dbReference type="RefSeq" id="XP_067490932.1">
    <property type="nucleotide sequence ID" value="XM_067632688.1"/>
</dbReference>